<dbReference type="AlphaFoldDB" id="A0A4U6RAF4"/>
<comment type="caution">
    <text evidence="1">The sequence shown here is derived from an EMBL/GenBank/DDBJ whole genome shotgun (WGS) entry which is preliminary data.</text>
</comment>
<evidence type="ECO:0000313" key="1">
    <source>
        <dbReference type="EMBL" id="TKV70897.1"/>
    </source>
</evidence>
<proteinExistence type="predicted"/>
<name>A0A4U6RAF4_BRAEL</name>
<accession>A0A4U6RAF4</accession>
<protein>
    <submittedName>
        <fullName evidence="1">Uncharacterized protein</fullName>
    </submittedName>
</protein>
<organism evidence="1 2">
    <name type="scientific">Bradyrhizobium elkanii</name>
    <dbReference type="NCBI Taxonomy" id="29448"/>
    <lineage>
        <taxon>Bacteria</taxon>
        <taxon>Pseudomonadati</taxon>
        <taxon>Pseudomonadota</taxon>
        <taxon>Alphaproteobacteria</taxon>
        <taxon>Hyphomicrobiales</taxon>
        <taxon>Nitrobacteraceae</taxon>
        <taxon>Bradyrhizobium</taxon>
    </lineage>
</organism>
<reference evidence="1 2" key="1">
    <citation type="submission" date="2019-05" db="EMBL/GenBank/DDBJ databases">
        <title>Draft Genome of Bradyrhizobium elkanii strain SEMIA 938, Used in Commercial Inoculants for Lupinus spp. in Brazil.</title>
        <authorList>
            <person name="Hungria M."/>
            <person name="Delamuta J.R.M."/>
            <person name="Ribeiro R.A."/>
            <person name="Nogueira M.A."/>
        </authorList>
    </citation>
    <scope>NUCLEOTIDE SEQUENCE [LARGE SCALE GENOMIC DNA]</scope>
    <source>
        <strain evidence="1 2">Semia 938</strain>
    </source>
</reference>
<gene>
    <name evidence="1" type="ORF">FDV58_40955</name>
</gene>
<sequence length="76" mass="8944">MRLPLYDSWTHLASFGHVGSDQGRDIIGTRPFDDQPDGRTVIQCGNRGTRFLLWRHRVSRLPERTAGRKQRRRKRT</sequence>
<dbReference type="Proteomes" id="UP000305095">
    <property type="component" value="Unassembled WGS sequence"/>
</dbReference>
<evidence type="ECO:0000313" key="2">
    <source>
        <dbReference type="Proteomes" id="UP000305095"/>
    </source>
</evidence>
<dbReference type="EMBL" id="SZZP01000057">
    <property type="protein sequence ID" value="TKV70897.1"/>
    <property type="molecule type" value="Genomic_DNA"/>
</dbReference>